<dbReference type="Gene3D" id="3.40.190.170">
    <property type="entry name" value="Bacterial extracellular solute-binding protein, family 7"/>
    <property type="match status" value="1"/>
</dbReference>
<evidence type="ECO:0000313" key="3">
    <source>
        <dbReference type="EMBL" id="TWO72032.1"/>
    </source>
</evidence>
<dbReference type="OrthoDB" id="9783941at2"/>
<accession>A0A562ZTU7</accession>
<dbReference type="GO" id="GO:0055085">
    <property type="term" value="P:transmembrane transport"/>
    <property type="evidence" value="ECO:0007669"/>
    <property type="project" value="InterPro"/>
</dbReference>
<keyword evidence="1 2" id="KW-0732">Signal</keyword>
<evidence type="ECO:0000256" key="1">
    <source>
        <dbReference type="ARBA" id="ARBA00022729"/>
    </source>
</evidence>
<feature type="signal peptide" evidence="2">
    <location>
        <begin position="1"/>
        <end position="20"/>
    </location>
</feature>
<feature type="chain" id="PRO_5021894360" evidence="2">
    <location>
        <begin position="21"/>
        <end position="325"/>
    </location>
</feature>
<comment type="caution">
    <text evidence="3">The sequence shown here is derived from an EMBL/GenBank/DDBJ whole genome shotgun (WGS) entry which is preliminary data.</text>
</comment>
<organism evidence="3 4">
    <name type="scientific">Caenimonas sedimenti</name>
    <dbReference type="NCBI Taxonomy" id="2596921"/>
    <lineage>
        <taxon>Bacteria</taxon>
        <taxon>Pseudomonadati</taxon>
        <taxon>Pseudomonadota</taxon>
        <taxon>Betaproteobacteria</taxon>
        <taxon>Burkholderiales</taxon>
        <taxon>Comamonadaceae</taxon>
        <taxon>Caenimonas</taxon>
    </lineage>
</organism>
<dbReference type="PANTHER" id="PTHR33376:SF4">
    <property type="entry name" value="SIALIC ACID-BINDING PERIPLASMIC PROTEIN SIAP"/>
    <property type="match status" value="1"/>
</dbReference>
<reference evidence="3 4" key="1">
    <citation type="submission" date="2019-07" db="EMBL/GenBank/DDBJ databases">
        <title>Caenimonas sedimenti sp. nov., isolated from activated sludge.</title>
        <authorList>
            <person name="Xu J."/>
        </authorList>
    </citation>
    <scope>NUCLEOTIDE SEQUENCE [LARGE SCALE GENOMIC DNA]</scope>
    <source>
        <strain evidence="3 4">HX-9-20</strain>
    </source>
</reference>
<protein>
    <submittedName>
        <fullName evidence="3">TRAP transporter substrate-binding protein</fullName>
    </submittedName>
</protein>
<name>A0A562ZTU7_9BURK</name>
<dbReference type="AlphaFoldDB" id="A0A562ZTU7"/>
<proteinExistence type="predicted"/>
<dbReference type="InterPro" id="IPR018389">
    <property type="entry name" value="DctP_fam"/>
</dbReference>
<evidence type="ECO:0000313" key="4">
    <source>
        <dbReference type="Proteomes" id="UP000318199"/>
    </source>
</evidence>
<dbReference type="PANTHER" id="PTHR33376">
    <property type="match status" value="1"/>
</dbReference>
<gene>
    <name evidence="3" type="ORF">FN976_04760</name>
</gene>
<dbReference type="Pfam" id="PF03480">
    <property type="entry name" value="DctP"/>
    <property type="match status" value="1"/>
</dbReference>
<dbReference type="CDD" id="cd13602">
    <property type="entry name" value="PBP2_TRAP_BpDctp6_7"/>
    <property type="match status" value="1"/>
</dbReference>
<dbReference type="RefSeq" id="WP_145891535.1">
    <property type="nucleotide sequence ID" value="NZ_VOBQ01000004.1"/>
</dbReference>
<keyword evidence="4" id="KW-1185">Reference proteome</keyword>
<dbReference type="InterPro" id="IPR038404">
    <property type="entry name" value="TRAP_DctP_sf"/>
</dbReference>
<sequence length="325" mass="35221">MKSILCAAALAAVVASPCLAQPSIQWKLATGYRAESFHTQNIEAFASEVASATRGQLKIEVAPNNSLVKLPEIPAAVAAGKVQAGEAIMSGMGKDVPLAGADGVPFVVGTYEAVQRMWTLQRPGIERDFAKRGLKPLYAVPWPPQGLYTNKPIREARDLQGLKMRTYNPTTVRIAELLGSVPVDVAMVQVGTALKEGRMDAMITSAVTGVENKVWGGLTHYYELNAWFPKNIVFVNAKAFDALPAATRKVVLESAARAEARGFALSQEAAHSATVELRRNGIKVEPVPFELSRDLKRLGEKFSREWVASVGNAANEIFIPFYDLK</sequence>
<dbReference type="EMBL" id="VOBQ01000004">
    <property type="protein sequence ID" value="TWO72032.1"/>
    <property type="molecule type" value="Genomic_DNA"/>
</dbReference>
<evidence type="ECO:0000256" key="2">
    <source>
        <dbReference type="SAM" id="SignalP"/>
    </source>
</evidence>
<dbReference type="NCBIfam" id="NF037995">
    <property type="entry name" value="TRAP_S1"/>
    <property type="match status" value="1"/>
</dbReference>
<dbReference type="Proteomes" id="UP000318199">
    <property type="component" value="Unassembled WGS sequence"/>
</dbReference>